<evidence type="ECO:0000256" key="1">
    <source>
        <dbReference type="SAM" id="Phobius"/>
    </source>
</evidence>
<protein>
    <submittedName>
        <fullName evidence="2">Uncharacterized protein</fullName>
    </submittedName>
</protein>
<keyword evidence="3" id="KW-1185">Reference proteome</keyword>
<keyword evidence="1" id="KW-0812">Transmembrane</keyword>
<keyword evidence="1" id="KW-0472">Membrane</keyword>
<reference evidence="2 3" key="1">
    <citation type="submission" date="2019-08" db="EMBL/GenBank/DDBJ databases">
        <title>The genome of the soybean aphid Biotype 1, its phylome, world population structure and adaptation to the North American continent.</title>
        <authorList>
            <person name="Giordano R."/>
            <person name="Donthu R.K."/>
            <person name="Hernandez A.G."/>
            <person name="Wright C.L."/>
            <person name="Zimin A.V."/>
        </authorList>
    </citation>
    <scope>NUCLEOTIDE SEQUENCE [LARGE SCALE GENOMIC DNA]</scope>
    <source>
        <tissue evidence="2">Whole aphids</tissue>
    </source>
</reference>
<feature type="transmembrane region" description="Helical" evidence="1">
    <location>
        <begin position="56"/>
        <end position="79"/>
    </location>
</feature>
<dbReference type="Proteomes" id="UP000475862">
    <property type="component" value="Unassembled WGS sequence"/>
</dbReference>
<gene>
    <name evidence="2" type="ORF">AGLY_013157</name>
</gene>
<accession>A0A6G0T7M4</accession>
<evidence type="ECO:0000313" key="3">
    <source>
        <dbReference type="Proteomes" id="UP000475862"/>
    </source>
</evidence>
<sequence length="233" mass="25840">MHKNKKKINLYLCYSPFHHRTTSHASTINFFKCIIRVIQISTMHFFTNIITKKNIFINILIFMIHFKMTYEIFSVLKLLTIELIKFSRMTTALIAFQSDAFSPSNKQIDSNANLTTAGGLAIDPSMTAGSTCARSAITSFRFSDINTCCALICACISCDCTLRFSASCCSLNICCNLALAASFLVFNSIDLTANDFCISSTCSTVSAIFDKPTFKWSCCSSSSALFSLCNFTK</sequence>
<dbReference type="AlphaFoldDB" id="A0A6G0T7M4"/>
<dbReference type="OrthoDB" id="8909060at2759"/>
<comment type="caution">
    <text evidence="2">The sequence shown here is derived from an EMBL/GenBank/DDBJ whole genome shotgun (WGS) entry which is preliminary data.</text>
</comment>
<proteinExistence type="predicted"/>
<evidence type="ECO:0000313" key="2">
    <source>
        <dbReference type="EMBL" id="KAE9526509.1"/>
    </source>
</evidence>
<dbReference type="EMBL" id="VYZN01000054">
    <property type="protein sequence ID" value="KAE9526509.1"/>
    <property type="molecule type" value="Genomic_DNA"/>
</dbReference>
<organism evidence="2 3">
    <name type="scientific">Aphis glycines</name>
    <name type="common">Soybean aphid</name>
    <dbReference type="NCBI Taxonomy" id="307491"/>
    <lineage>
        <taxon>Eukaryota</taxon>
        <taxon>Metazoa</taxon>
        <taxon>Ecdysozoa</taxon>
        <taxon>Arthropoda</taxon>
        <taxon>Hexapoda</taxon>
        <taxon>Insecta</taxon>
        <taxon>Pterygota</taxon>
        <taxon>Neoptera</taxon>
        <taxon>Paraneoptera</taxon>
        <taxon>Hemiptera</taxon>
        <taxon>Sternorrhyncha</taxon>
        <taxon>Aphidomorpha</taxon>
        <taxon>Aphidoidea</taxon>
        <taxon>Aphididae</taxon>
        <taxon>Aphidini</taxon>
        <taxon>Aphis</taxon>
        <taxon>Aphis</taxon>
    </lineage>
</organism>
<keyword evidence="1" id="KW-1133">Transmembrane helix</keyword>
<name>A0A6G0T7M4_APHGL</name>